<dbReference type="GO" id="GO:0012505">
    <property type="term" value="C:endomembrane system"/>
    <property type="evidence" value="ECO:0007669"/>
    <property type="project" value="UniProtKB-SubCell"/>
</dbReference>
<dbReference type="Proteomes" id="UP001237642">
    <property type="component" value="Unassembled WGS sequence"/>
</dbReference>
<keyword evidence="3" id="KW-0472">Membrane</keyword>
<reference evidence="4" key="1">
    <citation type="submission" date="2023-02" db="EMBL/GenBank/DDBJ databases">
        <title>Genome of toxic invasive species Heracleum sosnowskyi carries increased number of genes despite the absence of recent whole-genome duplications.</title>
        <authorList>
            <person name="Schelkunov M."/>
            <person name="Shtratnikova V."/>
            <person name="Makarenko M."/>
            <person name="Klepikova A."/>
            <person name="Omelchenko D."/>
            <person name="Novikova G."/>
            <person name="Obukhova E."/>
            <person name="Bogdanov V."/>
            <person name="Penin A."/>
            <person name="Logacheva M."/>
        </authorList>
    </citation>
    <scope>NUCLEOTIDE SEQUENCE</scope>
    <source>
        <strain evidence="4">Hsosn_3</strain>
        <tissue evidence="4">Leaf</tissue>
    </source>
</reference>
<accession>A0AAD8I290</accession>
<proteinExistence type="predicted"/>
<dbReference type="GO" id="GO:0005886">
    <property type="term" value="C:plasma membrane"/>
    <property type="evidence" value="ECO:0007669"/>
    <property type="project" value="TreeGrafter"/>
</dbReference>
<evidence type="ECO:0000313" key="4">
    <source>
        <dbReference type="EMBL" id="KAK1377330.1"/>
    </source>
</evidence>
<protein>
    <submittedName>
        <fullName evidence="4">Uncharacterized protein</fullName>
    </submittedName>
</protein>
<dbReference type="EMBL" id="JAUIZM010000007">
    <property type="protein sequence ID" value="KAK1377330.1"/>
    <property type="molecule type" value="Genomic_DNA"/>
</dbReference>
<gene>
    <name evidence="4" type="ORF">POM88_033523</name>
</gene>
<feature type="transmembrane region" description="Helical" evidence="3">
    <location>
        <begin position="25"/>
        <end position="45"/>
    </location>
</feature>
<evidence type="ECO:0000256" key="1">
    <source>
        <dbReference type="ARBA" id="ARBA00004127"/>
    </source>
</evidence>
<name>A0AAD8I290_9APIA</name>
<dbReference type="InterPro" id="IPR023298">
    <property type="entry name" value="ATPase_P-typ_TM_dom_sf"/>
</dbReference>
<evidence type="ECO:0000313" key="5">
    <source>
        <dbReference type="Proteomes" id="UP001237642"/>
    </source>
</evidence>
<keyword evidence="5" id="KW-1185">Reference proteome</keyword>
<comment type="subcellular location">
    <subcellularLocation>
        <location evidence="1">Endomembrane system</location>
        <topology evidence="1">Multi-pass membrane protein</topology>
    </subcellularLocation>
</comment>
<keyword evidence="2" id="KW-0460">Magnesium</keyword>
<sequence length="109" mass="11616">MTCRNMFSSCVARLCYISYGTLNGIATFIGIVGLIVALVVLVILLTRYLTGDTKNVDVSIQFQRGKTSLSKSVNGVINIVTDAVIIVVVAVPEGLPLAVTLTKENPSRS</sequence>
<dbReference type="SUPFAM" id="SSF81665">
    <property type="entry name" value="Calcium ATPase, transmembrane domain M"/>
    <property type="match status" value="1"/>
</dbReference>
<evidence type="ECO:0000256" key="3">
    <source>
        <dbReference type="SAM" id="Phobius"/>
    </source>
</evidence>
<reference evidence="4" key="2">
    <citation type="submission" date="2023-05" db="EMBL/GenBank/DDBJ databases">
        <authorList>
            <person name="Schelkunov M.I."/>
        </authorList>
    </citation>
    <scope>NUCLEOTIDE SEQUENCE</scope>
    <source>
        <strain evidence="4">Hsosn_3</strain>
        <tissue evidence="4">Leaf</tissue>
    </source>
</reference>
<dbReference type="AlphaFoldDB" id="A0AAD8I290"/>
<comment type="caution">
    <text evidence="4">The sequence shown here is derived from an EMBL/GenBank/DDBJ whole genome shotgun (WGS) entry which is preliminary data.</text>
</comment>
<dbReference type="GO" id="GO:0005388">
    <property type="term" value="F:P-type calcium transporter activity"/>
    <property type="evidence" value="ECO:0007669"/>
    <property type="project" value="TreeGrafter"/>
</dbReference>
<keyword evidence="3" id="KW-1133">Transmembrane helix</keyword>
<organism evidence="4 5">
    <name type="scientific">Heracleum sosnowskyi</name>
    <dbReference type="NCBI Taxonomy" id="360622"/>
    <lineage>
        <taxon>Eukaryota</taxon>
        <taxon>Viridiplantae</taxon>
        <taxon>Streptophyta</taxon>
        <taxon>Embryophyta</taxon>
        <taxon>Tracheophyta</taxon>
        <taxon>Spermatophyta</taxon>
        <taxon>Magnoliopsida</taxon>
        <taxon>eudicotyledons</taxon>
        <taxon>Gunneridae</taxon>
        <taxon>Pentapetalae</taxon>
        <taxon>asterids</taxon>
        <taxon>campanulids</taxon>
        <taxon>Apiales</taxon>
        <taxon>Apiaceae</taxon>
        <taxon>Apioideae</taxon>
        <taxon>apioid superclade</taxon>
        <taxon>Tordylieae</taxon>
        <taxon>Tordyliinae</taxon>
        <taxon>Heracleum</taxon>
    </lineage>
</organism>
<keyword evidence="3" id="KW-0812">Transmembrane</keyword>
<dbReference type="Gene3D" id="1.20.1110.10">
    <property type="entry name" value="Calcium-transporting ATPase, transmembrane domain"/>
    <property type="match status" value="1"/>
</dbReference>
<dbReference type="PANTHER" id="PTHR24093:SF369">
    <property type="entry name" value="CALCIUM-TRANSPORTING ATPASE"/>
    <property type="match status" value="1"/>
</dbReference>
<dbReference type="PANTHER" id="PTHR24093">
    <property type="entry name" value="CATION TRANSPORTING ATPASE"/>
    <property type="match status" value="1"/>
</dbReference>
<evidence type="ECO:0000256" key="2">
    <source>
        <dbReference type="ARBA" id="ARBA00022842"/>
    </source>
</evidence>